<evidence type="ECO:0000313" key="2">
    <source>
        <dbReference type="EMBL" id="KAF2863306.1"/>
    </source>
</evidence>
<dbReference type="PANTHER" id="PTHR42470">
    <property type="entry name" value="VAST DOMAIN-CONTAINING PROTEIN"/>
    <property type="match status" value="1"/>
</dbReference>
<dbReference type="OrthoDB" id="5132737at2759"/>
<name>A0A6A7C6W2_9PEZI</name>
<accession>A0A6A7C6W2</accession>
<evidence type="ECO:0000259" key="1">
    <source>
        <dbReference type="Pfam" id="PF25545"/>
    </source>
</evidence>
<dbReference type="Proteomes" id="UP000799421">
    <property type="component" value="Unassembled WGS sequence"/>
</dbReference>
<keyword evidence="3" id="KW-1185">Reference proteome</keyword>
<proteinExistence type="predicted"/>
<reference evidence="2" key="1">
    <citation type="journal article" date="2020" name="Stud. Mycol.">
        <title>101 Dothideomycetes genomes: a test case for predicting lifestyles and emergence of pathogens.</title>
        <authorList>
            <person name="Haridas S."/>
            <person name="Albert R."/>
            <person name="Binder M."/>
            <person name="Bloem J."/>
            <person name="Labutti K."/>
            <person name="Salamov A."/>
            <person name="Andreopoulos B."/>
            <person name="Baker S."/>
            <person name="Barry K."/>
            <person name="Bills G."/>
            <person name="Bluhm B."/>
            <person name="Cannon C."/>
            <person name="Castanera R."/>
            <person name="Culley D."/>
            <person name="Daum C."/>
            <person name="Ezra D."/>
            <person name="Gonzalez J."/>
            <person name="Henrissat B."/>
            <person name="Kuo A."/>
            <person name="Liang C."/>
            <person name="Lipzen A."/>
            <person name="Lutzoni F."/>
            <person name="Magnuson J."/>
            <person name="Mondo S."/>
            <person name="Nolan M."/>
            <person name="Ohm R."/>
            <person name="Pangilinan J."/>
            <person name="Park H.-J."/>
            <person name="Ramirez L."/>
            <person name="Alfaro M."/>
            <person name="Sun H."/>
            <person name="Tritt A."/>
            <person name="Yoshinaga Y."/>
            <person name="Zwiers L.-H."/>
            <person name="Turgeon B."/>
            <person name="Goodwin S."/>
            <person name="Spatafora J."/>
            <person name="Crous P."/>
            <person name="Grigoriev I."/>
        </authorList>
    </citation>
    <scope>NUCLEOTIDE SEQUENCE</scope>
    <source>
        <strain evidence="2">CBS 480.64</strain>
    </source>
</reference>
<evidence type="ECO:0000313" key="3">
    <source>
        <dbReference type="Proteomes" id="UP000799421"/>
    </source>
</evidence>
<dbReference type="Pfam" id="PF25545">
    <property type="entry name" value="DUF7924"/>
    <property type="match status" value="1"/>
</dbReference>
<dbReference type="EMBL" id="MU005961">
    <property type="protein sequence ID" value="KAF2863306.1"/>
    <property type="molecule type" value="Genomic_DNA"/>
</dbReference>
<dbReference type="InterPro" id="IPR057684">
    <property type="entry name" value="DUF7924"/>
</dbReference>
<feature type="domain" description="DUF7924" evidence="1">
    <location>
        <begin position="43"/>
        <end position="202"/>
    </location>
</feature>
<gene>
    <name evidence="2" type="ORF">K470DRAFT_289097</name>
</gene>
<dbReference type="PANTHER" id="PTHR42470:SF2">
    <property type="match status" value="1"/>
</dbReference>
<protein>
    <recommendedName>
        <fullName evidence="1">DUF7924 domain-containing protein</fullName>
    </recommendedName>
</protein>
<organism evidence="2 3">
    <name type="scientific">Piedraia hortae CBS 480.64</name>
    <dbReference type="NCBI Taxonomy" id="1314780"/>
    <lineage>
        <taxon>Eukaryota</taxon>
        <taxon>Fungi</taxon>
        <taxon>Dikarya</taxon>
        <taxon>Ascomycota</taxon>
        <taxon>Pezizomycotina</taxon>
        <taxon>Dothideomycetes</taxon>
        <taxon>Dothideomycetidae</taxon>
        <taxon>Capnodiales</taxon>
        <taxon>Piedraiaceae</taxon>
        <taxon>Piedraia</taxon>
    </lineage>
</organism>
<sequence length="203" mass="22858">MRGSPIMEHVLDIDQPSARLCQNLNSTPVDLPSVSLFDNRFYKMTLHKLVDANEMRVFRDITQLLVPSAESLATFALEQEYEFLKESTNQGWDRCRKLTNIRPQPDYAVGFKKTALTPQRIQRIWPFLGVGCISPFKARDGMLFPFLACEVKGSGGSIRAARCQNAHSMGIAVFGVVNLFRLLGEEETLHRKILAFSIAHDAS</sequence>
<dbReference type="AlphaFoldDB" id="A0A6A7C6W2"/>